<protein>
    <recommendedName>
        <fullName evidence="9">Deoxyhypusine hydroxylase</fullName>
        <shortName evidence="9">DOHH</shortName>
        <ecNumber evidence="9">1.14.99.29</ecNumber>
    </recommendedName>
    <alternativeName>
        <fullName evidence="9">Deoxyhypusine dioxygenase</fullName>
    </alternativeName>
    <alternativeName>
        <fullName evidence="9">Deoxyhypusine monooxygenase</fullName>
    </alternativeName>
</protein>
<dbReference type="EC" id="1.14.99.29" evidence="9"/>
<evidence type="ECO:0000256" key="6">
    <source>
        <dbReference type="ARBA" id="ARBA00023004"/>
    </source>
</evidence>
<dbReference type="InterPro" id="IPR027517">
    <property type="entry name" value="Deoxyhypusine_hydroxylase"/>
</dbReference>
<dbReference type="InterPro" id="IPR004155">
    <property type="entry name" value="PBS_lyase_HEAT"/>
</dbReference>
<dbReference type="Gene3D" id="1.25.10.10">
    <property type="entry name" value="Leucine-rich Repeat Variant"/>
    <property type="match status" value="2"/>
</dbReference>
<dbReference type="HAMAP" id="MF_03101">
    <property type="entry name" value="Deoxyhypusine_hydroxylase"/>
    <property type="match status" value="1"/>
</dbReference>
<dbReference type="Pfam" id="PF13646">
    <property type="entry name" value="HEAT_2"/>
    <property type="match status" value="2"/>
</dbReference>
<feature type="binding site" evidence="9">
    <location>
        <position position="61"/>
    </location>
    <ligand>
        <name>Fe cation</name>
        <dbReference type="ChEBI" id="CHEBI:24875"/>
        <label>1</label>
    </ligand>
</feature>
<sequence>MVQLIEADVNVIADLRRKLISPDTKLSEKYRVLFSLRNVKNQEAQDALLEALKDNSALFRHDVAFCLGQRQDASSIATLTKILHDESEHAMVRHEAGEALGAIGTPECLEPLKEHEFDPVQEVAETCQLALQRIRYYEEHPEVTDSESPFYSVDPTPAYPVSTPVSELEAIYLDEKKSMFERYRALFSLRNKGPRDSAAVAALCRVFSSSSALLKHEVAYVMGQLLSAKTVSTLMDVLSDNSQHAMVRHEAAEALGAIADPKSIAMLETFAKDVEPIVADSCIVALDMLEFEQSGGFEYADKGGETQGEEKARDENKMTAAQMMCPCKWEK</sequence>
<accession>A0A7S0YGD3</accession>
<name>A0A7S0YGD3_9CHLO</name>
<dbReference type="GO" id="GO:0046872">
    <property type="term" value="F:metal ion binding"/>
    <property type="evidence" value="ECO:0007669"/>
    <property type="project" value="UniProtKB-KW"/>
</dbReference>
<dbReference type="PANTHER" id="PTHR12697">
    <property type="entry name" value="PBS LYASE HEAT-LIKE PROTEIN"/>
    <property type="match status" value="1"/>
</dbReference>
<feature type="binding site" evidence="9">
    <location>
        <position position="216"/>
    </location>
    <ligand>
        <name>Fe cation</name>
        <dbReference type="ChEBI" id="CHEBI:24875"/>
        <label>2</label>
    </ligand>
</feature>
<evidence type="ECO:0000256" key="3">
    <source>
        <dbReference type="ARBA" id="ARBA00022723"/>
    </source>
</evidence>
<evidence type="ECO:0000256" key="7">
    <source>
        <dbReference type="ARBA" id="ARBA00023033"/>
    </source>
</evidence>
<evidence type="ECO:0000256" key="5">
    <source>
        <dbReference type="ARBA" id="ARBA00023002"/>
    </source>
</evidence>
<evidence type="ECO:0000313" key="10">
    <source>
        <dbReference type="EMBL" id="CAD8768833.1"/>
    </source>
</evidence>
<comment type="cofactor">
    <cofactor evidence="9">
        <name>Fe(2+)</name>
        <dbReference type="ChEBI" id="CHEBI:29033"/>
    </cofactor>
    <text evidence="9">Binds 2 Fe(2+) ions per subunit.</text>
</comment>
<dbReference type="SUPFAM" id="SSF48371">
    <property type="entry name" value="ARM repeat"/>
    <property type="match status" value="1"/>
</dbReference>
<dbReference type="SMART" id="SM00567">
    <property type="entry name" value="EZ_HEAT"/>
    <property type="match status" value="6"/>
</dbReference>
<feature type="binding site" evidence="9">
    <location>
        <position position="249"/>
    </location>
    <ligand>
        <name>Fe cation</name>
        <dbReference type="ChEBI" id="CHEBI:24875"/>
        <label>2</label>
    </ligand>
</feature>
<reference evidence="10" key="1">
    <citation type="submission" date="2021-01" db="EMBL/GenBank/DDBJ databases">
        <authorList>
            <person name="Corre E."/>
            <person name="Pelletier E."/>
            <person name="Niang G."/>
            <person name="Scheremetjew M."/>
            <person name="Finn R."/>
            <person name="Kale V."/>
            <person name="Holt S."/>
            <person name="Cochrane G."/>
            <person name="Meng A."/>
            <person name="Brown T."/>
            <person name="Cohen L."/>
        </authorList>
    </citation>
    <scope>NUCLEOTIDE SEQUENCE</scope>
    <source>
        <strain evidence="10">SAG 63-3</strain>
    </source>
</reference>
<keyword evidence="5 9" id="KW-0560">Oxidoreductase</keyword>
<keyword evidence="3 9" id="KW-0479">Metal-binding</keyword>
<comment type="pathway">
    <text evidence="2 9">Protein modification; eIF5A hypusination.</text>
</comment>
<keyword evidence="7 9" id="KW-0503">Monooxygenase</keyword>
<dbReference type="InterPro" id="IPR016024">
    <property type="entry name" value="ARM-type_fold"/>
</dbReference>
<gene>
    <name evidence="10" type="ORF">PPAR00522_LOCUS5231</name>
</gene>
<comment type="caution">
    <text evidence="9">Lacks conserved residue(s) required for the propagation of feature annotation.</text>
</comment>
<organism evidence="10">
    <name type="scientific">Polytomella parva</name>
    <dbReference type="NCBI Taxonomy" id="51329"/>
    <lineage>
        <taxon>Eukaryota</taxon>
        <taxon>Viridiplantae</taxon>
        <taxon>Chlorophyta</taxon>
        <taxon>core chlorophytes</taxon>
        <taxon>Chlorophyceae</taxon>
        <taxon>CS clade</taxon>
        <taxon>Chlamydomonadales</taxon>
        <taxon>Chlamydomonadaceae</taxon>
        <taxon>Polytomella</taxon>
    </lineage>
</organism>
<feature type="binding site" evidence="9">
    <location>
        <position position="217"/>
    </location>
    <ligand>
        <name>Fe cation</name>
        <dbReference type="ChEBI" id="CHEBI:24875"/>
        <label>2</label>
    </ligand>
</feature>
<evidence type="ECO:0000256" key="4">
    <source>
        <dbReference type="ARBA" id="ARBA00022737"/>
    </source>
</evidence>
<feature type="binding site" evidence="9">
    <location>
        <position position="95"/>
    </location>
    <ligand>
        <name>Fe cation</name>
        <dbReference type="ChEBI" id="CHEBI:24875"/>
        <label>1</label>
    </ligand>
</feature>
<evidence type="ECO:0000256" key="8">
    <source>
        <dbReference type="ARBA" id="ARBA00023256"/>
    </source>
</evidence>
<keyword evidence="6 9" id="KW-0408">Iron</keyword>
<comment type="similarity">
    <text evidence="9">Belongs to the deoxyhypusine hydroxylase family.</text>
</comment>
<comment type="catalytic activity">
    <reaction evidence="1 9">
        <text>[eIF5A protein]-deoxyhypusine + AH2 + O2 = [eIF5A protein]-hypusine + A + H2O</text>
        <dbReference type="Rhea" id="RHEA:14101"/>
        <dbReference type="Rhea" id="RHEA-COMP:10144"/>
        <dbReference type="Rhea" id="RHEA-COMP:12592"/>
        <dbReference type="ChEBI" id="CHEBI:13193"/>
        <dbReference type="ChEBI" id="CHEBI:15377"/>
        <dbReference type="ChEBI" id="CHEBI:15379"/>
        <dbReference type="ChEBI" id="CHEBI:17499"/>
        <dbReference type="ChEBI" id="CHEBI:82657"/>
        <dbReference type="ChEBI" id="CHEBI:91175"/>
        <dbReference type="EC" id="1.14.99.29"/>
    </reaction>
</comment>
<dbReference type="AlphaFoldDB" id="A0A7S0YGD3"/>
<keyword evidence="8 9" id="KW-0386">Hypusine biosynthesis</keyword>
<feature type="binding site" evidence="9">
    <location>
        <position position="250"/>
    </location>
    <ligand>
        <name>Fe cation</name>
        <dbReference type="ChEBI" id="CHEBI:24875"/>
        <label>2</label>
    </ligand>
</feature>
<evidence type="ECO:0000256" key="9">
    <source>
        <dbReference type="HAMAP-Rule" id="MF_03101"/>
    </source>
</evidence>
<dbReference type="UniPathway" id="UPA00354"/>
<comment type="function">
    <text evidence="9">Catalyzes the hydroxylation of the N(6)-(4-aminobutyl)-L-lysine intermediate to form hypusine, an essential post-translational modification only found in mature eIF-5A factor.</text>
</comment>
<proteinExistence type="inferred from homology"/>
<feature type="binding site" evidence="9">
    <location>
        <position position="94"/>
    </location>
    <ligand>
        <name>Fe cation</name>
        <dbReference type="ChEBI" id="CHEBI:24875"/>
        <label>1</label>
    </ligand>
</feature>
<evidence type="ECO:0000256" key="2">
    <source>
        <dbReference type="ARBA" id="ARBA00005041"/>
    </source>
</evidence>
<dbReference type="PANTHER" id="PTHR12697:SF5">
    <property type="entry name" value="DEOXYHYPUSINE HYDROXYLASE"/>
    <property type="match status" value="1"/>
</dbReference>
<dbReference type="InterPro" id="IPR011989">
    <property type="entry name" value="ARM-like"/>
</dbReference>
<dbReference type="GO" id="GO:0019135">
    <property type="term" value="F:deoxyhypusine monooxygenase activity"/>
    <property type="evidence" value="ECO:0007669"/>
    <property type="project" value="UniProtKB-UniRule"/>
</dbReference>
<evidence type="ECO:0000256" key="1">
    <source>
        <dbReference type="ARBA" id="ARBA00000068"/>
    </source>
</evidence>
<keyword evidence="4" id="KW-0677">Repeat</keyword>
<dbReference type="EMBL" id="HBFM01008191">
    <property type="protein sequence ID" value="CAD8768833.1"/>
    <property type="molecule type" value="Transcribed_RNA"/>
</dbReference>